<dbReference type="RefSeq" id="WP_231419936.1">
    <property type="nucleotide sequence ID" value="NZ_CP126447.1"/>
</dbReference>
<proteinExistence type="predicted"/>
<keyword evidence="2" id="KW-1185">Reference proteome</keyword>
<dbReference type="EMBL" id="CP126447">
    <property type="protein sequence ID" value="WIG00327.1"/>
    <property type="molecule type" value="Genomic_DNA"/>
</dbReference>
<reference evidence="1 2" key="1">
    <citation type="submission" date="2023-05" db="EMBL/GenBank/DDBJ databases">
        <title>Comparative genomics reveals the evidence of polycyclic aromatic hydrocarbons degradation in moderately halophilic genus Pontibacillus.</title>
        <authorList>
            <person name="Yang H."/>
            <person name="Qian Z."/>
        </authorList>
    </citation>
    <scope>NUCLEOTIDE SEQUENCE [LARGE SCALE GENOMIC DNA]</scope>
    <source>
        <strain evidence="2">HN14</strain>
        <plasmid evidence="1 2">unnamed</plasmid>
    </source>
</reference>
<evidence type="ECO:0000313" key="2">
    <source>
        <dbReference type="Proteomes" id="UP001236652"/>
    </source>
</evidence>
<accession>A0ABY8V2Y7</accession>
<gene>
    <name evidence="1" type="ORF">QNI29_20990</name>
</gene>
<geneLocation type="plasmid" evidence="1 2">
    <name>unnamed</name>
</geneLocation>
<organism evidence="1 2">
    <name type="scientific">Pontibacillus chungwhensis</name>
    <dbReference type="NCBI Taxonomy" id="265426"/>
    <lineage>
        <taxon>Bacteria</taxon>
        <taxon>Bacillati</taxon>
        <taxon>Bacillota</taxon>
        <taxon>Bacilli</taxon>
        <taxon>Bacillales</taxon>
        <taxon>Bacillaceae</taxon>
        <taxon>Pontibacillus</taxon>
    </lineage>
</organism>
<evidence type="ECO:0000313" key="1">
    <source>
        <dbReference type="EMBL" id="WIG00327.1"/>
    </source>
</evidence>
<name>A0ABY8V2Y7_9BACI</name>
<sequence>MGEVLKVNFRKREIWNTEECAGCFKKVDDGSAEVTIVKLPYMDSDEYIALCEGCYKVAKGYGVF</sequence>
<protein>
    <submittedName>
        <fullName evidence="1">Uncharacterized protein</fullName>
    </submittedName>
</protein>
<dbReference type="Proteomes" id="UP001236652">
    <property type="component" value="Plasmid unnamed"/>
</dbReference>
<keyword evidence="1" id="KW-0614">Plasmid</keyword>